<gene>
    <name evidence="2" type="ORF">SLNSH_02675</name>
</gene>
<feature type="compositionally biased region" description="Basic and acidic residues" evidence="1">
    <location>
        <begin position="43"/>
        <end position="54"/>
    </location>
</feature>
<reference evidence="3" key="1">
    <citation type="submission" date="2018-03" db="EMBL/GenBank/DDBJ databases">
        <authorList>
            <person name="Sun L."/>
            <person name="Liu H."/>
            <person name="Chen W."/>
            <person name="Huang K."/>
            <person name="Liu W."/>
            <person name="Gao X."/>
        </authorList>
    </citation>
    <scope>NUCLEOTIDE SEQUENCE [LARGE SCALE GENOMIC DNA]</scope>
    <source>
        <strain evidence="3">SH9</strain>
    </source>
</reference>
<name>A0A2T1HYR1_9HYPH</name>
<dbReference type="OrthoDB" id="9790710at2"/>
<organism evidence="2 3">
    <name type="scientific">Alsobacter soli</name>
    <dbReference type="NCBI Taxonomy" id="2109933"/>
    <lineage>
        <taxon>Bacteria</taxon>
        <taxon>Pseudomonadati</taxon>
        <taxon>Pseudomonadota</taxon>
        <taxon>Alphaproteobacteria</taxon>
        <taxon>Hyphomicrobiales</taxon>
        <taxon>Alsobacteraceae</taxon>
        <taxon>Alsobacter</taxon>
    </lineage>
</organism>
<dbReference type="AlphaFoldDB" id="A0A2T1HYR1"/>
<dbReference type="Proteomes" id="UP000239772">
    <property type="component" value="Unassembled WGS sequence"/>
</dbReference>
<proteinExistence type="predicted"/>
<dbReference type="EMBL" id="PVZS01000002">
    <property type="protein sequence ID" value="PSC06718.1"/>
    <property type="molecule type" value="Genomic_DNA"/>
</dbReference>
<evidence type="ECO:0000313" key="2">
    <source>
        <dbReference type="EMBL" id="PSC06718.1"/>
    </source>
</evidence>
<sequence>MLHKRYRELAERCLQRVNLMEDDGDKAMLLRMAQTWLRLARREEQGDGGHRVPDAEGLPTVLHDPEKR</sequence>
<dbReference type="RefSeq" id="WP_106335096.1">
    <property type="nucleotide sequence ID" value="NZ_PVZS01000002.1"/>
</dbReference>
<comment type="caution">
    <text evidence="2">The sequence shown here is derived from an EMBL/GenBank/DDBJ whole genome shotgun (WGS) entry which is preliminary data.</text>
</comment>
<accession>A0A2T1HYR1</accession>
<keyword evidence="3" id="KW-1185">Reference proteome</keyword>
<evidence type="ECO:0000313" key="3">
    <source>
        <dbReference type="Proteomes" id="UP000239772"/>
    </source>
</evidence>
<protein>
    <submittedName>
        <fullName evidence="2">Uncharacterized protein</fullName>
    </submittedName>
</protein>
<feature type="region of interest" description="Disordered" evidence="1">
    <location>
        <begin position="43"/>
        <end position="68"/>
    </location>
</feature>
<evidence type="ECO:0000256" key="1">
    <source>
        <dbReference type="SAM" id="MobiDB-lite"/>
    </source>
</evidence>